<dbReference type="OrthoDB" id="205623at2759"/>
<proteinExistence type="inferred from homology"/>
<dbReference type="Gene3D" id="3.40.50.300">
    <property type="entry name" value="P-loop containing nucleotide triphosphate hydrolases"/>
    <property type="match status" value="1"/>
</dbReference>
<reference evidence="4 5" key="1">
    <citation type="submission" date="2013-11" db="EMBL/GenBank/DDBJ databases">
        <title>Genome sequencing of Stegodyphus mimosarum.</title>
        <authorList>
            <person name="Bechsgaard J."/>
        </authorList>
    </citation>
    <scope>NUCLEOTIDE SEQUENCE [LARGE SCALE GENOMIC DNA]</scope>
</reference>
<feature type="domain" description="Sulfotransferase" evidence="3">
    <location>
        <begin position="284"/>
        <end position="318"/>
    </location>
</feature>
<feature type="non-terminal residue" evidence="4">
    <location>
        <position position="319"/>
    </location>
</feature>
<feature type="domain" description="Sulfotransferase" evidence="3">
    <location>
        <begin position="38"/>
        <end position="235"/>
    </location>
</feature>
<dbReference type="GO" id="GO:0008146">
    <property type="term" value="F:sulfotransferase activity"/>
    <property type="evidence" value="ECO:0007669"/>
    <property type="project" value="InterPro"/>
</dbReference>
<dbReference type="AlphaFoldDB" id="A0A087UAL5"/>
<dbReference type="EMBL" id="KK119020">
    <property type="protein sequence ID" value="KFM74404.1"/>
    <property type="molecule type" value="Genomic_DNA"/>
</dbReference>
<evidence type="ECO:0000256" key="2">
    <source>
        <dbReference type="ARBA" id="ARBA00022679"/>
    </source>
</evidence>
<organism evidence="4 5">
    <name type="scientific">Stegodyphus mimosarum</name>
    <name type="common">African social velvet spider</name>
    <dbReference type="NCBI Taxonomy" id="407821"/>
    <lineage>
        <taxon>Eukaryota</taxon>
        <taxon>Metazoa</taxon>
        <taxon>Ecdysozoa</taxon>
        <taxon>Arthropoda</taxon>
        <taxon>Chelicerata</taxon>
        <taxon>Arachnida</taxon>
        <taxon>Araneae</taxon>
        <taxon>Araneomorphae</taxon>
        <taxon>Entelegynae</taxon>
        <taxon>Eresoidea</taxon>
        <taxon>Eresidae</taxon>
        <taxon>Stegodyphus</taxon>
    </lineage>
</organism>
<name>A0A087UAL5_STEMI</name>
<evidence type="ECO:0000256" key="1">
    <source>
        <dbReference type="ARBA" id="ARBA00005771"/>
    </source>
</evidence>
<dbReference type="Proteomes" id="UP000054359">
    <property type="component" value="Unassembled WGS sequence"/>
</dbReference>
<dbReference type="Pfam" id="PF00685">
    <property type="entry name" value="Sulfotransfer_1"/>
    <property type="match status" value="2"/>
</dbReference>
<dbReference type="InterPro" id="IPR000863">
    <property type="entry name" value="Sulfotransferase_dom"/>
</dbReference>
<comment type="similarity">
    <text evidence="1">Belongs to the sulfotransferase 1 family.</text>
</comment>
<dbReference type="OMA" id="YLCCHSK"/>
<protein>
    <submittedName>
        <fullName evidence="4">Sulfotransferase 1C2</fullName>
    </submittedName>
</protein>
<dbReference type="SUPFAM" id="SSF52540">
    <property type="entry name" value="P-loop containing nucleoside triphosphate hydrolases"/>
    <property type="match status" value="1"/>
</dbReference>
<dbReference type="STRING" id="407821.A0A087UAL5"/>
<dbReference type="PANTHER" id="PTHR11783">
    <property type="entry name" value="SULFOTRANSFERASE SULT"/>
    <property type="match status" value="1"/>
</dbReference>
<sequence>MGGITKRPQCQIINGIRIPSFFSPKCFNEVLNYKPTRDDTFVVTYPKCGTTWMQNIVMYIFRKGQELGQQEDFRILSPFIDKLGTEGIAKMPRPGAMKTHLPFSHIPYSADAKYIYVVRNPKDCCVSFYYHTRNNLGFGYWYAEFNDFFELFLAGETEYNDYFDHLMSWYPHLNDPNIFFTKYEDLKKNTKDIVIKLAKFLGKEYIDSIEHDNNILNNILKFSSFEYMKAQTLIQEFGKSDPKQSSTFGKSDPKQSSTFEKDFEGARYAEEFVKSLKIPEDGPKLEFMRKGIVGDWKNHFSDDQSKRLDQKFLDKTKGT</sequence>
<keyword evidence="5" id="KW-1185">Reference proteome</keyword>
<evidence type="ECO:0000259" key="3">
    <source>
        <dbReference type="Pfam" id="PF00685"/>
    </source>
</evidence>
<accession>A0A087UAL5</accession>
<dbReference type="InterPro" id="IPR027417">
    <property type="entry name" value="P-loop_NTPase"/>
</dbReference>
<keyword evidence="2 4" id="KW-0808">Transferase</keyword>
<evidence type="ECO:0000313" key="4">
    <source>
        <dbReference type="EMBL" id="KFM74404.1"/>
    </source>
</evidence>
<evidence type="ECO:0000313" key="5">
    <source>
        <dbReference type="Proteomes" id="UP000054359"/>
    </source>
</evidence>
<gene>
    <name evidence="4" type="ORF">X975_18647</name>
</gene>